<organism evidence="1 2">
    <name type="scientific">Herbaspirillum rhizosphaerae</name>
    <dbReference type="NCBI Taxonomy" id="346179"/>
    <lineage>
        <taxon>Bacteria</taxon>
        <taxon>Pseudomonadati</taxon>
        <taxon>Pseudomonadota</taxon>
        <taxon>Betaproteobacteria</taxon>
        <taxon>Burkholderiales</taxon>
        <taxon>Oxalobacteraceae</taxon>
        <taxon>Herbaspirillum</taxon>
    </lineage>
</organism>
<reference evidence="1 2" key="1">
    <citation type="journal article" date="2024" name="Chem. Sci.">
        <title>Discovery of megapolipeptins by genome mining of a Burkholderiales bacteria collection.</title>
        <authorList>
            <person name="Paulo B.S."/>
            <person name="Recchia M.J.J."/>
            <person name="Lee S."/>
            <person name="Fergusson C.H."/>
            <person name="Romanowski S.B."/>
            <person name="Hernandez A."/>
            <person name="Krull N."/>
            <person name="Liu D.Y."/>
            <person name="Cavanagh H."/>
            <person name="Bos A."/>
            <person name="Gray C.A."/>
            <person name="Murphy B.T."/>
            <person name="Linington R.G."/>
            <person name="Eustaquio A.S."/>
        </authorList>
    </citation>
    <scope>NUCLEOTIDE SEQUENCE [LARGE SCALE GENOMIC DNA]</scope>
    <source>
        <strain evidence="1 2">RL21-008-BIB-B</strain>
    </source>
</reference>
<keyword evidence="2" id="KW-1185">Reference proteome</keyword>
<protein>
    <submittedName>
        <fullName evidence="1">Uncharacterized protein</fullName>
    </submittedName>
</protein>
<dbReference type="RefSeq" id="WP_408169079.1">
    <property type="nucleotide sequence ID" value="NZ_JAQQFR010000010.1"/>
</dbReference>
<evidence type="ECO:0000313" key="1">
    <source>
        <dbReference type="EMBL" id="MFL9879998.1"/>
    </source>
</evidence>
<evidence type="ECO:0000313" key="2">
    <source>
        <dbReference type="Proteomes" id="UP001629214"/>
    </source>
</evidence>
<name>A0ABW8ZAU1_9BURK</name>
<accession>A0ABW8ZAU1</accession>
<proteinExistence type="predicted"/>
<dbReference type="Proteomes" id="UP001629214">
    <property type="component" value="Unassembled WGS sequence"/>
</dbReference>
<comment type="caution">
    <text evidence="1">The sequence shown here is derived from an EMBL/GenBank/DDBJ whole genome shotgun (WGS) entry which is preliminary data.</text>
</comment>
<gene>
    <name evidence="1" type="ORF">PQR63_16475</name>
</gene>
<dbReference type="EMBL" id="JAQQFR010000010">
    <property type="protein sequence ID" value="MFL9879998.1"/>
    <property type="molecule type" value="Genomic_DNA"/>
</dbReference>
<sequence>MKNNEIVSAVDIAEFSRLMREARLSFVHALLEECWMLQRRIELEKLASTVTLAEFAWIDAMDADQQPLAHDPATLLAELTTTLDSLSKIDYVLNDLAAVVGKDQLSLGSML</sequence>